<organism evidence="1 2">
    <name type="scientific">Liparis tanakae</name>
    <name type="common">Tanaka's snailfish</name>
    <dbReference type="NCBI Taxonomy" id="230148"/>
    <lineage>
        <taxon>Eukaryota</taxon>
        <taxon>Metazoa</taxon>
        <taxon>Chordata</taxon>
        <taxon>Craniata</taxon>
        <taxon>Vertebrata</taxon>
        <taxon>Euteleostomi</taxon>
        <taxon>Actinopterygii</taxon>
        <taxon>Neopterygii</taxon>
        <taxon>Teleostei</taxon>
        <taxon>Neoteleostei</taxon>
        <taxon>Acanthomorphata</taxon>
        <taxon>Eupercaria</taxon>
        <taxon>Perciformes</taxon>
        <taxon>Cottioidei</taxon>
        <taxon>Cottales</taxon>
        <taxon>Liparidae</taxon>
        <taxon>Liparis</taxon>
    </lineage>
</organism>
<reference evidence="1 2" key="1">
    <citation type="submission" date="2019-03" db="EMBL/GenBank/DDBJ databases">
        <title>First draft genome of Liparis tanakae, snailfish: a comprehensive survey of snailfish specific genes.</title>
        <authorList>
            <person name="Kim W."/>
            <person name="Song I."/>
            <person name="Jeong J.-H."/>
            <person name="Kim D."/>
            <person name="Kim S."/>
            <person name="Ryu S."/>
            <person name="Song J.Y."/>
            <person name="Lee S.K."/>
        </authorList>
    </citation>
    <scope>NUCLEOTIDE SEQUENCE [LARGE SCALE GENOMIC DNA]</scope>
    <source>
        <tissue evidence="1">Muscle</tissue>
    </source>
</reference>
<sequence length="165" mass="18812">MVEDRHLLVQTRDTMRRLRRITGVTWSPRAAIVFHFHAPRQSHARRNSALQWPRMEDPRSPQLATVPLTGFLLGARGLGGPLGSVGVNLPKLQQGEDIDFEVLHGFFHTLLQEESLAVALRVLQKHGCFHSGLKVPQTQEHRELEERSSSKDVQTASHLVEWRMF</sequence>
<evidence type="ECO:0000313" key="1">
    <source>
        <dbReference type="EMBL" id="TNN29409.1"/>
    </source>
</evidence>
<proteinExistence type="predicted"/>
<keyword evidence="2" id="KW-1185">Reference proteome</keyword>
<dbReference type="EMBL" id="SRLO01005697">
    <property type="protein sequence ID" value="TNN29409.1"/>
    <property type="molecule type" value="Genomic_DNA"/>
</dbReference>
<accession>A0A4Z2EKS1</accession>
<gene>
    <name evidence="1" type="ORF">EYF80_060443</name>
</gene>
<dbReference type="AlphaFoldDB" id="A0A4Z2EKS1"/>
<name>A0A4Z2EKS1_9TELE</name>
<evidence type="ECO:0000313" key="2">
    <source>
        <dbReference type="Proteomes" id="UP000314294"/>
    </source>
</evidence>
<protein>
    <submittedName>
        <fullName evidence="1">Uncharacterized protein</fullName>
    </submittedName>
</protein>
<dbReference type="Proteomes" id="UP000314294">
    <property type="component" value="Unassembled WGS sequence"/>
</dbReference>
<comment type="caution">
    <text evidence="1">The sequence shown here is derived from an EMBL/GenBank/DDBJ whole genome shotgun (WGS) entry which is preliminary data.</text>
</comment>